<dbReference type="PANTHER" id="PTHR30429">
    <property type="entry name" value="D-METHIONINE-BINDING LIPOPROTEIN METQ"/>
    <property type="match status" value="1"/>
</dbReference>
<feature type="region of interest" description="Disordered" evidence="7">
    <location>
        <begin position="265"/>
        <end position="317"/>
    </location>
</feature>
<protein>
    <submittedName>
        <fullName evidence="9">YaeC family lipoprotein</fullName>
    </submittedName>
</protein>
<proteinExistence type="inferred from homology"/>
<dbReference type="eggNOG" id="COG1464">
    <property type="taxonomic scope" value="Bacteria"/>
</dbReference>
<dbReference type="PIRSF" id="PIRSF002854">
    <property type="entry name" value="MetQ"/>
    <property type="match status" value="1"/>
</dbReference>
<name>H3NHP4_9LACT</name>
<evidence type="ECO:0000256" key="7">
    <source>
        <dbReference type="SAM" id="MobiDB-lite"/>
    </source>
</evidence>
<feature type="chain" id="PRO_5039668385" evidence="8">
    <location>
        <begin position="25"/>
        <end position="317"/>
    </location>
</feature>
<keyword evidence="4" id="KW-0472">Membrane</keyword>
<feature type="compositionally biased region" description="Acidic residues" evidence="7">
    <location>
        <begin position="286"/>
        <end position="317"/>
    </location>
</feature>
<reference evidence="9 10" key="1">
    <citation type="submission" date="2012-01" db="EMBL/GenBank/DDBJ databases">
        <title>The Genome Sequence of Facklamia languida CCUG 37842.</title>
        <authorList>
            <consortium name="The Broad Institute Genome Sequencing Platform"/>
            <person name="Earl A."/>
            <person name="Ward D."/>
            <person name="Feldgarden M."/>
            <person name="Gevers D."/>
            <person name="Huys G."/>
            <person name="Young S.K."/>
            <person name="Zeng Q."/>
            <person name="Gargeya S."/>
            <person name="Fitzgerald M."/>
            <person name="Haas B."/>
            <person name="Abouelleil A."/>
            <person name="Alvarado L."/>
            <person name="Arachchi H.M."/>
            <person name="Berlin A."/>
            <person name="Chapman S.B."/>
            <person name="Gearin G."/>
            <person name="Goldberg J."/>
            <person name="Griggs A."/>
            <person name="Gujja S."/>
            <person name="Hansen M."/>
            <person name="Heiman D."/>
            <person name="Howarth C."/>
            <person name="Larimer J."/>
            <person name="Lui A."/>
            <person name="MacDonald P.J.P."/>
            <person name="McCowen C."/>
            <person name="Montmayeur A."/>
            <person name="Murphy C."/>
            <person name="Neiman D."/>
            <person name="Pearson M."/>
            <person name="Priest M."/>
            <person name="Roberts A."/>
            <person name="Saif S."/>
            <person name="Shea T."/>
            <person name="Sisk P."/>
            <person name="Stolte C."/>
            <person name="Sykes S."/>
            <person name="Wortman J."/>
            <person name="Nusbaum C."/>
            <person name="Birren B."/>
        </authorList>
    </citation>
    <scope>NUCLEOTIDE SEQUENCE [LARGE SCALE GENOMIC DNA]</scope>
    <source>
        <strain evidence="9 10">CCUG 37842</strain>
    </source>
</reference>
<evidence type="ECO:0000256" key="4">
    <source>
        <dbReference type="ARBA" id="ARBA00023136"/>
    </source>
</evidence>
<dbReference type="Pfam" id="PF03180">
    <property type="entry name" value="Lipoprotein_9"/>
    <property type="match status" value="1"/>
</dbReference>
<dbReference type="SUPFAM" id="SSF53850">
    <property type="entry name" value="Periplasmic binding protein-like II"/>
    <property type="match status" value="1"/>
</dbReference>
<feature type="signal peptide" evidence="8">
    <location>
        <begin position="1"/>
        <end position="24"/>
    </location>
</feature>
<keyword evidence="5" id="KW-0564">Palmitate</keyword>
<dbReference type="HOGENOM" id="CLU_067080_1_0_9"/>
<evidence type="ECO:0000256" key="2">
    <source>
        <dbReference type="ARBA" id="ARBA00008973"/>
    </source>
</evidence>
<keyword evidence="3 8" id="KW-0732">Signal</keyword>
<dbReference type="Proteomes" id="UP000006190">
    <property type="component" value="Unassembled WGS sequence"/>
</dbReference>
<dbReference type="PATRIC" id="fig|883113.3.peg.582"/>
<organism evidence="9 10">
    <name type="scientific">Facklamia languida CCUG 37842</name>
    <dbReference type="NCBI Taxonomy" id="883113"/>
    <lineage>
        <taxon>Bacteria</taxon>
        <taxon>Bacillati</taxon>
        <taxon>Bacillota</taxon>
        <taxon>Bacilli</taxon>
        <taxon>Lactobacillales</taxon>
        <taxon>Aerococcaceae</taxon>
        <taxon>Facklamia</taxon>
    </lineage>
</organism>
<evidence type="ECO:0000256" key="8">
    <source>
        <dbReference type="SAM" id="SignalP"/>
    </source>
</evidence>
<sequence length="317" mass="34131">MKKLIKTFAAGLLLGGLVVPGLHAQGEFEGETVTVGVASEYEEEVWKDVASRAAEEGITIDLVLFNDYVQPNVALADGSLDLNAFQHVEFLNDWNQSNDGDLQPIGFTYVAPLKLYSEKIQSLDELAEGDTIAIPNDPTNGGRALLALEQAGVIEVADEAGILPTVADVTKNDLNLEFEELEAGQLASSLPDVTVAAINNNFANDAGLTDDQSIFSDAEDITQLPESYKNVIATRGDAINNPLYLHIVELYQTQETVDKLNEVSKGSDVPAWSDEDPLPLELSNEATEEASDEEATEESEAEVAEEESEEAEATSAE</sequence>
<comment type="similarity">
    <text evidence="2">Belongs to the NlpA lipoprotein family.</text>
</comment>
<dbReference type="STRING" id="883113.HMPREF9708_00579"/>
<dbReference type="AlphaFoldDB" id="H3NHP4"/>
<dbReference type="InterPro" id="IPR004872">
    <property type="entry name" value="Lipoprotein_NlpA"/>
</dbReference>
<evidence type="ECO:0000256" key="1">
    <source>
        <dbReference type="ARBA" id="ARBA00004635"/>
    </source>
</evidence>
<evidence type="ECO:0000313" key="9">
    <source>
        <dbReference type="EMBL" id="EHR37950.1"/>
    </source>
</evidence>
<dbReference type="RefSeq" id="WP_006308606.1">
    <property type="nucleotide sequence ID" value="NZ_JH601133.1"/>
</dbReference>
<evidence type="ECO:0000256" key="3">
    <source>
        <dbReference type="ARBA" id="ARBA00022729"/>
    </source>
</evidence>
<keyword evidence="10" id="KW-1185">Reference proteome</keyword>
<dbReference type="GO" id="GO:0016020">
    <property type="term" value="C:membrane"/>
    <property type="evidence" value="ECO:0007669"/>
    <property type="project" value="UniProtKB-SubCell"/>
</dbReference>
<gene>
    <name evidence="9" type="ORF">HMPREF9708_00579</name>
</gene>
<evidence type="ECO:0000313" key="10">
    <source>
        <dbReference type="Proteomes" id="UP000006190"/>
    </source>
</evidence>
<keyword evidence="6 9" id="KW-0449">Lipoprotein</keyword>
<comment type="caution">
    <text evidence="9">The sequence shown here is derived from an EMBL/GenBank/DDBJ whole genome shotgun (WGS) entry which is preliminary data.</text>
</comment>
<dbReference type="PANTHER" id="PTHR30429:SF1">
    <property type="entry name" value="D-METHIONINE-BINDING LIPOPROTEIN METQ-RELATED"/>
    <property type="match status" value="1"/>
</dbReference>
<dbReference type="Gene3D" id="3.40.190.10">
    <property type="entry name" value="Periplasmic binding protein-like II"/>
    <property type="match status" value="2"/>
</dbReference>
<accession>H3NHP4</accession>
<dbReference type="OrthoDB" id="9812878at2"/>
<comment type="subcellular location">
    <subcellularLocation>
        <location evidence="1">Membrane</location>
        <topology evidence="1">Lipid-anchor</topology>
    </subcellularLocation>
</comment>
<evidence type="ECO:0000256" key="5">
    <source>
        <dbReference type="ARBA" id="ARBA00023139"/>
    </source>
</evidence>
<dbReference type="EMBL" id="AGEG01000003">
    <property type="protein sequence ID" value="EHR37950.1"/>
    <property type="molecule type" value="Genomic_DNA"/>
</dbReference>
<evidence type="ECO:0000256" key="6">
    <source>
        <dbReference type="ARBA" id="ARBA00023288"/>
    </source>
</evidence>